<evidence type="ECO:0000313" key="7">
    <source>
        <dbReference type="EMBL" id="PEH41307.1"/>
    </source>
</evidence>
<dbReference type="InterPro" id="IPR020846">
    <property type="entry name" value="MFS_dom"/>
</dbReference>
<dbReference type="AlphaFoldDB" id="A0A2A7SCC3"/>
<proteinExistence type="predicted"/>
<dbReference type="Proteomes" id="UP000220629">
    <property type="component" value="Unassembled WGS sequence"/>
</dbReference>
<feature type="transmembrane region" description="Helical" evidence="6">
    <location>
        <begin position="421"/>
        <end position="445"/>
    </location>
</feature>
<evidence type="ECO:0000256" key="4">
    <source>
        <dbReference type="ARBA" id="ARBA00023136"/>
    </source>
</evidence>
<feature type="region of interest" description="Disordered" evidence="5">
    <location>
        <begin position="1"/>
        <end position="29"/>
    </location>
</feature>
<organism evidence="7 8">
    <name type="scientific">Burkholderia gladioli</name>
    <name type="common">Pseudomonas marginata</name>
    <name type="synonym">Phytomonas marginata</name>
    <dbReference type="NCBI Taxonomy" id="28095"/>
    <lineage>
        <taxon>Bacteria</taxon>
        <taxon>Pseudomonadati</taxon>
        <taxon>Pseudomonadota</taxon>
        <taxon>Betaproteobacteria</taxon>
        <taxon>Burkholderiales</taxon>
        <taxon>Burkholderiaceae</taxon>
        <taxon>Burkholderia</taxon>
    </lineage>
</organism>
<dbReference type="PANTHER" id="PTHR23508">
    <property type="entry name" value="CARBOXYLIC ACID TRANSPORTER PROTEIN HOMOLOG"/>
    <property type="match status" value="1"/>
</dbReference>
<dbReference type="Pfam" id="PF07690">
    <property type="entry name" value="MFS_1"/>
    <property type="match status" value="1"/>
</dbReference>
<accession>A0A2A7SCC3</accession>
<comment type="caution">
    <text evidence="7">The sequence shown here is derived from an EMBL/GenBank/DDBJ whole genome shotgun (WGS) entry which is preliminary data.</text>
</comment>
<feature type="transmembrane region" description="Helical" evidence="6">
    <location>
        <begin position="64"/>
        <end position="87"/>
    </location>
</feature>
<evidence type="ECO:0000256" key="3">
    <source>
        <dbReference type="ARBA" id="ARBA00022989"/>
    </source>
</evidence>
<keyword evidence="4 6" id="KW-0472">Membrane</keyword>
<dbReference type="EMBL" id="PDDY01000001">
    <property type="protein sequence ID" value="PEH41307.1"/>
    <property type="molecule type" value="Genomic_DNA"/>
</dbReference>
<dbReference type="SUPFAM" id="SSF103473">
    <property type="entry name" value="MFS general substrate transporter"/>
    <property type="match status" value="1"/>
</dbReference>
<feature type="transmembrane region" description="Helical" evidence="6">
    <location>
        <begin position="216"/>
        <end position="238"/>
    </location>
</feature>
<feature type="transmembrane region" description="Helical" evidence="6">
    <location>
        <begin position="131"/>
        <end position="149"/>
    </location>
</feature>
<gene>
    <name evidence="7" type="ORF">CRM94_03530</name>
</gene>
<dbReference type="PANTHER" id="PTHR23508:SF3">
    <property type="entry name" value="SIALIC ACID TRANSPORTER NANT"/>
    <property type="match status" value="1"/>
</dbReference>
<evidence type="ECO:0000256" key="6">
    <source>
        <dbReference type="SAM" id="Phobius"/>
    </source>
</evidence>
<evidence type="ECO:0000256" key="2">
    <source>
        <dbReference type="ARBA" id="ARBA00022692"/>
    </source>
</evidence>
<feature type="transmembrane region" description="Helical" evidence="6">
    <location>
        <begin position="395"/>
        <end position="415"/>
    </location>
</feature>
<dbReference type="GO" id="GO:0005886">
    <property type="term" value="C:plasma membrane"/>
    <property type="evidence" value="ECO:0007669"/>
    <property type="project" value="TreeGrafter"/>
</dbReference>
<sequence>MAPAIPPARDRDQSWRPGNGQAVERRARPAEERVMRTTEAARSQPVTERKLAWYRDITWAQWRVLIAAWGVWVMDAVDFLAITFVLRDIAGEFHVGLEAASLLLFATYGVRWLGGLLFGSLSDRIGRKIPLVITLAWFTGGAVLTGLSWNFAVLAVFRLLLGFGMAPGFSLGATMVAESWPEKYRSIGIGILDTGWGLGAIGAAIAYDLVYPAFGWRAMFFVGVIPAILLGLFILFCVPESEAFRRGGRPARVPLRDNPAVLLFRRYPKRVAYLALLMLVLCFGSWPFQGLFPTYLKSLSFSPALITVLTMTSACGQVIGFFASGFIAERIGRRWGIGLMIGIGSLCVAALVYSVHLFWLAELFAFLSGFFLVGSSGIWGTILTENLPRDVRASGVGFLYNVGVIGGGLAPYIVLSTVKAAAMPIALGIAGFSVVAALLAMAILLRVRETRGMRLEEIDAGLAE</sequence>
<comment type="subcellular location">
    <subcellularLocation>
        <location evidence="1">Membrane</location>
        <topology evidence="1">Multi-pass membrane protein</topology>
    </subcellularLocation>
</comment>
<feature type="transmembrane region" description="Helical" evidence="6">
    <location>
        <begin position="99"/>
        <end position="119"/>
    </location>
</feature>
<dbReference type="PROSITE" id="PS50850">
    <property type="entry name" value="MFS"/>
    <property type="match status" value="1"/>
</dbReference>
<dbReference type="GO" id="GO:0046943">
    <property type="term" value="F:carboxylic acid transmembrane transporter activity"/>
    <property type="evidence" value="ECO:0007669"/>
    <property type="project" value="TreeGrafter"/>
</dbReference>
<feature type="transmembrane region" description="Helical" evidence="6">
    <location>
        <begin position="155"/>
        <end position="177"/>
    </location>
</feature>
<evidence type="ECO:0000256" key="5">
    <source>
        <dbReference type="SAM" id="MobiDB-lite"/>
    </source>
</evidence>
<keyword evidence="3 6" id="KW-1133">Transmembrane helix</keyword>
<protein>
    <submittedName>
        <fullName evidence="7">MFS transporter</fullName>
    </submittedName>
</protein>
<feature type="transmembrane region" description="Helical" evidence="6">
    <location>
        <begin position="189"/>
        <end position="210"/>
    </location>
</feature>
<feature type="transmembrane region" description="Helical" evidence="6">
    <location>
        <begin position="304"/>
        <end position="328"/>
    </location>
</feature>
<feature type="transmembrane region" description="Helical" evidence="6">
    <location>
        <begin position="335"/>
        <end position="357"/>
    </location>
</feature>
<evidence type="ECO:0000256" key="1">
    <source>
        <dbReference type="ARBA" id="ARBA00004141"/>
    </source>
</evidence>
<dbReference type="InterPro" id="IPR011701">
    <property type="entry name" value="MFS"/>
</dbReference>
<feature type="transmembrane region" description="Helical" evidence="6">
    <location>
        <begin position="271"/>
        <end position="292"/>
    </location>
</feature>
<evidence type="ECO:0000313" key="8">
    <source>
        <dbReference type="Proteomes" id="UP000220629"/>
    </source>
</evidence>
<feature type="transmembrane region" description="Helical" evidence="6">
    <location>
        <begin position="363"/>
        <end position="383"/>
    </location>
</feature>
<dbReference type="Gene3D" id="1.20.1250.20">
    <property type="entry name" value="MFS general substrate transporter like domains"/>
    <property type="match status" value="2"/>
</dbReference>
<name>A0A2A7SCC3_BURGA</name>
<keyword evidence="2 6" id="KW-0812">Transmembrane</keyword>
<reference evidence="8" key="1">
    <citation type="submission" date="2017-09" db="EMBL/GenBank/DDBJ databases">
        <title>FDA dAtabase for Regulatory Grade micrObial Sequences (FDA-ARGOS): Supporting development and validation of Infectious Disease Dx tests.</title>
        <authorList>
            <person name="Minogue T."/>
            <person name="Wolcott M."/>
            <person name="Wasieloski L."/>
            <person name="Aguilar W."/>
            <person name="Moore D."/>
            <person name="Tallon L."/>
            <person name="Sadzewicz L."/>
            <person name="Ott S."/>
            <person name="Zhao X."/>
            <person name="Nagaraj S."/>
            <person name="Vavikolanu K."/>
            <person name="Aluvathingal J."/>
            <person name="Nadendla S."/>
            <person name="Sichtig H."/>
        </authorList>
    </citation>
    <scope>NUCLEOTIDE SEQUENCE [LARGE SCALE GENOMIC DNA]</scope>
    <source>
        <strain evidence="8">FDAARGOS_390</strain>
    </source>
</reference>
<dbReference type="InterPro" id="IPR036259">
    <property type="entry name" value="MFS_trans_sf"/>
</dbReference>